<dbReference type="InterPro" id="IPR016032">
    <property type="entry name" value="Sig_transdc_resp-reg_C-effctor"/>
</dbReference>
<protein>
    <recommendedName>
        <fullName evidence="4">HTH luxR-type domain-containing protein</fullName>
    </recommendedName>
</protein>
<dbReference type="InterPro" id="IPR027417">
    <property type="entry name" value="P-loop_NTPase"/>
</dbReference>
<proteinExistence type="predicted"/>
<name>A0A653EAI0_9PSED</name>
<sequence length="876" mass="96639">MNPSLITTKLAPPRRARQTLSRPRLERLIQPLADTTLALVKAPPGFGKTTLITAWADAARTAGAVVAWLTLDEHDDDVERLLLYITAAVRRALQAPSATLQNLALLPREQLLSQLLQELEQCPAQVYLFLDDCHCVPPPLFEAAVAPLVRYAPHNLHLVLCGRSDLPGAINQSLYGDAALELGAAQLRFTLEETCQLVATDSPTALRDNDARTLHQSTDGWIAGLRARLLLMRQTPDAPVPAGLSVDTLFDSLLSQLPEALLNQLLPLSVVEQFSAELAGELGTGDGKALIQQLDQQQLFVSSLDESGTWYGLHPLFREHLREHLLKRQGATRQAQIRAAHWFAAQQLWTQAVRCALAAGQKQEALGWIAECAMQLVEQGDFIQLLDWQRHLQDRLIEAPLQLQLALAWACGLAMLGERSLQLIETAHSDLGKGLDQSDLKWECLALRAMLLALQDRSAEGARLARECMPHLGARPWICNVLFNVIGFGDMQSRDWKGFYNLPPALPVPQRSTRHLVTLTYRHCLVALGEIVQGRLSPAATLLQESMRQATPGVGAQELYSSPVLRGLPAALLSYIYYQEGRYEEARLLNLENQQIIRQAGFLDCMALGTISACRLALRQADNLSARALLDEAENLAQSRNWPRLSGQILLERTRLALLENNVIEANACAVQLQQMLPSLPNVASNHGLASLAQLWCAAGDTGAPIDRALIEDDLLALRSEHATLRLSELLIAQAVLQEDAEAASAVLLEAHRLLEQSGASQTLLDYPFKARLAATLQSCMDLQTLTRRQHEQLGTLLSKLQQDGQLKPAPSYDLTSKEREILDRVADGKSNKEIARDLGVAPETIKSHMKSIFQKLDVSSRTRAAMKMREEQPPV</sequence>
<dbReference type="Pfam" id="PF25873">
    <property type="entry name" value="WHD_MalT"/>
    <property type="match status" value="1"/>
</dbReference>
<dbReference type="RefSeq" id="WP_150549292.1">
    <property type="nucleotide sequence ID" value="NZ_LR215729.2"/>
</dbReference>
<dbReference type="PROSITE" id="PS00622">
    <property type="entry name" value="HTH_LUXR_1"/>
    <property type="match status" value="1"/>
</dbReference>
<dbReference type="InterPro" id="IPR036388">
    <property type="entry name" value="WH-like_DNA-bd_sf"/>
</dbReference>
<evidence type="ECO:0000259" key="4">
    <source>
        <dbReference type="PROSITE" id="PS50043"/>
    </source>
</evidence>
<dbReference type="InterPro" id="IPR000792">
    <property type="entry name" value="Tscrpt_reg_LuxR_C"/>
</dbReference>
<dbReference type="PANTHER" id="PTHR44688">
    <property type="entry name" value="DNA-BINDING TRANSCRIPTIONAL ACTIVATOR DEVR_DOSR"/>
    <property type="match status" value="1"/>
</dbReference>
<feature type="domain" description="HTH luxR-type" evidence="4">
    <location>
        <begin position="808"/>
        <end position="873"/>
    </location>
</feature>
<dbReference type="Pfam" id="PF00196">
    <property type="entry name" value="GerE"/>
    <property type="match status" value="1"/>
</dbReference>
<dbReference type="InterPro" id="IPR011990">
    <property type="entry name" value="TPR-like_helical_dom_sf"/>
</dbReference>
<dbReference type="InterPro" id="IPR059106">
    <property type="entry name" value="WHD_MalT"/>
</dbReference>
<evidence type="ECO:0000256" key="3">
    <source>
        <dbReference type="ARBA" id="ARBA00023163"/>
    </source>
</evidence>
<dbReference type="Gene3D" id="1.25.40.10">
    <property type="entry name" value="Tetratricopeptide repeat domain"/>
    <property type="match status" value="1"/>
</dbReference>
<dbReference type="PRINTS" id="PR00038">
    <property type="entry name" value="HTHLUXR"/>
</dbReference>
<dbReference type="SUPFAM" id="SSF52540">
    <property type="entry name" value="P-loop containing nucleoside triphosphate hydrolases"/>
    <property type="match status" value="1"/>
</dbReference>
<dbReference type="AlphaFoldDB" id="A0A653EAI0"/>
<dbReference type="EMBL" id="LR215729">
    <property type="protein sequence ID" value="VEV99076.1"/>
    <property type="molecule type" value="Genomic_DNA"/>
</dbReference>
<keyword evidence="2" id="KW-0238">DNA-binding</keyword>
<dbReference type="GO" id="GO:0003677">
    <property type="term" value="F:DNA binding"/>
    <property type="evidence" value="ECO:0007669"/>
    <property type="project" value="UniProtKB-KW"/>
</dbReference>
<dbReference type="Gene3D" id="3.40.50.300">
    <property type="entry name" value="P-loop containing nucleotide triphosphate hydrolases"/>
    <property type="match status" value="1"/>
</dbReference>
<evidence type="ECO:0000256" key="1">
    <source>
        <dbReference type="ARBA" id="ARBA00023015"/>
    </source>
</evidence>
<gene>
    <name evidence="5" type="ORF">PMYSY11_4032</name>
</gene>
<dbReference type="CDD" id="cd06170">
    <property type="entry name" value="LuxR_C_like"/>
    <property type="match status" value="1"/>
</dbReference>
<evidence type="ECO:0000256" key="2">
    <source>
        <dbReference type="ARBA" id="ARBA00023125"/>
    </source>
</evidence>
<keyword evidence="1" id="KW-0805">Transcription regulation</keyword>
<dbReference type="PROSITE" id="PS50043">
    <property type="entry name" value="HTH_LUXR_2"/>
    <property type="match status" value="1"/>
</dbReference>
<dbReference type="SMART" id="SM00421">
    <property type="entry name" value="HTH_LUXR"/>
    <property type="match status" value="1"/>
</dbReference>
<accession>A0A653EAI0</accession>
<evidence type="ECO:0000313" key="5">
    <source>
        <dbReference type="EMBL" id="VEV99076.1"/>
    </source>
</evidence>
<organism evidence="5">
    <name type="scientific">Pseudomonas marincola</name>
    <dbReference type="NCBI Taxonomy" id="437900"/>
    <lineage>
        <taxon>Bacteria</taxon>
        <taxon>Pseudomonadati</taxon>
        <taxon>Pseudomonadota</taxon>
        <taxon>Gammaproteobacteria</taxon>
        <taxon>Pseudomonadales</taxon>
        <taxon>Pseudomonadaceae</taxon>
        <taxon>Pseudomonas</taxon>
    </lineage>
</organism>
<dbReference type="Gene3D" id="1.10.10.10">
    <property type="entry name" value="Winged helix-like DNA-binding domain superfamily/Winged helix DNA-binding domain"/>
    <property type="match status" value="1"/>
</dbReference>
<reference evidence="5" key="1">
    <citation type="submission" date="2019-02" db="EMBL/GenBank/DDBJ databases">
        <authorList>
            <consortium name="Genoscope - CEA"/>
            <person name="William W."/>
        </authorList>
    </citation>
    <scope>NUCLEOTIDE SEQUENCE [LARGE SCALE GENOMIC DNA]</scope>
    <source>
        <strain evidence="5">YSy11</strain>
    </source>
</reference>
<dbReference type="SUPFAM" id="SSF46894">
    <property type="entry name" value="C-terminal effector domain of the bipartite response regulators"/>
    <property type="match status" value="1"/>
</dbReference>
<dbReference type="GO" id="GO:0006355">
    <property type="term" value="P:regulation of DNA-templated transcription"/>
    <property type="evidence" value="ECO:0007669"/>
    <property type="project" value="InterPro"/>
</dbReference>
<dbReference type="PANTHER" id="PTHR44688:SF16">
    <property type="entry name" value="DNA-BINDING TRANSCRIPTIONAL ACTIVATOR DEVR_DOSR"/>
    <property type="match status" value="1"/>
</dbReference>
<keyword evidence="3" id="KW-0804">Transcription</keyword>